<feature type="domain" description="Fungal-type protein kinase" evidence="2">
    <location>
        <begin position="219"/>
        <end position="494"/>
    </location>
</feature>
<reference evidence="3 4" key="1">
    <citation type="submission" date="2014-04" db="EMBL/GenBank/DDBJ databases">
        <authorList>
            <consortium name="DOE Joint Genome Institute"/>
            <person name="Kuo A."/>
            <person name="Kohler A."/>
            <person name="Nagy L.G."/>
            <person name="Floudas D."/>
            <person name="Copeland A."/>
            <person name="Barry K.W."/>
            <person name="Cichocki N."/>
            <person name="Veneault-Fourrey C."/>
            <person name="LaButti K."/>
            <person name="Lindquist E.A."/>
            <person name="Lipzen A."/>
            <person name="Lundell T."/>
            <person name="Morin E."/>
            <person name="Murat C."/>
            <person name="Sun H."/>
            <person name="Tunlid A."/>
            <person name="Henrissat B."/>
            <person name="Grigoriev I.V."/>
            <person name="Hibbett D.S."/>
            <person name="Martin F."/>
            <person name="Nordberg H.P."/>
            <person name="Cantor M.N."/>
            <person name="Hua S.X."/>
        </authorList>
    </citation>
    <scope>NUCLEOTIDE SEQUENCE [LARGE SCALE GENOMIC DNA]</scope>
    <source>
        <strain evidence="3 4">Foug A</strain>
    </source>
</reference>
<dbReference type="OrthoDB" id="2683627at2759"/>
<dbReference type="STRING" id="1036808.A0A0C3E0A7"/>
<evidence type="ECO:0000313" key="3">
    <source>
        <dbReference type="EMBL" id="KIM61541.1"/>
    </source>
</evidence>
<dbReference type="Pfam" id="PF17667">
    <property type="entry name" value="Pkinase_fungal"/>
    <property type="match status" value="1"/>
</dbReference>
<protein>
    <recommendedName>
        <fullName evidence="2">Fungal-type protein kinase domain-containing protein</fullName>
    </recommendedName>
</protein>
<evidence type="ECO:0000256" key="1">
    <source>
        <dbReference type="SAM" id="MobiDB-lite"/>
    </source>
</evidence>
<sequence length="638" mass="71398">MDEIVDREMKGLTLEEDKLRVEPCGFTDLIHRIFPALTAILPVDLNNAYCKISTSTQAPKVQSCQHRSTRLKSRTLPKAAAQSRQAKKSDRSLASKAIYDVKSKKWKWQEIVPREISVHISDDHFVHPFADASLVPQGRDESELGQAAQGADTDVEDVGSSGEGSSFLDGRPRKGAAYDGDSSKDEDYFSGKGMKKRGPLVENQFAGLLNAISASVSEHVIHAFTYANKDLLGYNPTIDIHHPPSIPNRIYFHNFIGTIISGSDEIFNIFSLLSSSSGFIGCGTVCWHVRPVDAGPGEANEGKIDSNDYVLKDNWVDEDLVDHEASILSHIAGIKGVPVLVQSWTVQYKGEDDTTLRYRPAAWSPFEKFVNRVHRHQLLHPVGSPLSSFRSQKELLLGLITGLEIHQSLIDLKNVLHGDISPDNLIFEWAPNGVLRQLYLINFDYAIHLKPGVVKYPKATGTLPFVSLHILRQISNCNESMISHSHFFVFMWLCVLHDGPNGSVHPWPEDDDFIVHAWGEGAMRPGGLIFAQNAKSHFIYSPNTIIDKQFTPYFDNLKPLAKEWKDLATSWAYRLVNDYISARTGKFFFASVHVACFLHTFPPLYPSLHGAEGPEDAQTAHFRRAYWVTSAYKESQVY</sequence>
<keyword evidence="4" id="KW-1185">Reference proteome</keyword>
<dbReference type="SUPFAM" id="SSF56112">
    <property type="entry name" value="Protein kinase-like (PK-like)"/>
    <property type="match status" value="1"/>
</dbReference>
<evidence type="ECO:0000259" key="2">
    <source>
        <dbReference type="Pfam" id="PF17667"/>
    </source>
</evidence>
<accession>A0A0C3E0A7</accession>
<dbReference type="PANTHER" id="PTHR38248:SF2">
    <property type="entry name" value="FUNK1 11"/>
    <property type="match status" value="1"/>
</dbReference>
<dbReference type="InterPro" id="IPR011009">
    <property type="entry name" value="Kinase-like_dom_sf"/>
</dbReference>
<dbReference type="InterPro" id="IPR040976">
    <property type="entry name" value="Pkinase_fungal"/>
</dbReference>
<dbReference type="HOGENOM" id="CLU_452811_0_0_1"/>
<name>A0A0C3E0A7_9AGAM</name>
<evidence type="ECO:0000313" key="4">
    <source>
        <dbReference type="Proteomes" id="UP000053989"/>
    </source>
</evidence>
<organism evidence="3 4">
    <name type="scientific">Scleroderma citrinum Foug A</name>
    <dbReference type="NCBI Taxonomy" id="1036808"/>
    <lineage>
        <taxon>Eukaryota</taxon>
        <taxon>Fungi</taxon>
        <taxon>Dikarya</taxon>
        <taxon>Basidiomycota</taxon>
        <taxon>Agaricomycotina</taxon>
        <taxon>Agaricomycetes</taxon>
        <taxon>Agaricomycetidae</taxon>
        <taxon>Boletales</taxon>
        <taxon>Sclerodermatineae</taxon>
        <taxon>Sclerodermataceae</taxon>
        <taxon>Scleroderma</taxon>
    </lineage>
</organism>
<dbReference type="Proteomes" id="UP000053989">
    <property type="component" value="Unassembled WGS sequence"/>
</dbReference>
<proteinExistence type="predicted"/>
<dbReference type="PANTHER" id="PTHR38248">
    <property type="entry name" value="FUNK1 6"/>
    <property type="match status" value="1"/>
</dbReference>
<feature type="region of interest" description="Disordered" evidence="1">
    <location>
        <begin position="137"/>
        <end position="186"/>
    </location>
</feature>
<feature type="region of interest" description="Disordered" evidence="1">
    <location>
        <begin position="63"/>
        <end position="89"/>
    </location>
</feature>
<gene>
    <name evidence="3" type="ORF">SCLCIDRAFT_16137</name>
</gene>
<reference evidence="4" key="2">
    <citation type="submission" date="2015-01" db="EMBL/GenBank/DDBJ databases">
        <title>Evolutionary Origins and Diversification of the Mycorrhizal Mutualists.</title>
        <authorList>
            <consortium name="DOE Joint Genome Institute"/>
            <consortium name="Mycorrhizal Genomics Consortium"/>
            <person name="Kohler A."/>
            <person name="Kuo A."/>
            <person name="Nagy L.G."/>
            <person name="Floudas D."/>
            <person name="Copeland A."/>
            <person name="Barry K.W."/>
            <person name="Cichocki N."/>
            <person name="Veneault-Fourrey C."/>
            <person name="LaButti K."/>
            <person name="Lindquist E.A."/>
            <person name="Lipzen A."/>
            <person name="Lundell T."/>
            <person name="Morin E."/>
            <person name="Murat C."/>
            <person name="Riley R."/>
            <person name="Ohm R."/>
            <person name="Sun H."/>
            <person name="Tunlid A."/>
            <person name="Henrissat B."/>
            <person name="Grigoriev I.V."/>
            <person name="Hibbett D.S."/>
            <person name="Martin F."/>
        </authorList>
    </citation>
    <scope>NUCLEOTIDE SEQUENCE [LARGE SCALE GENOMIC DNA]</scope>
    <source>
        <strain evidence="4">Foug A</strain>
    </source>
</reference>
<dbReference type="EMBL" id="KN822051">
    <property type="protein sequence ID" value="KIM61541.1"/>
    <property type="molecule type" value="Genomic_DNA"/>
</dbReference>
<dbReference type="AlphaFoldDB" id="A0A0C3E0A7"/>
<dbReference type="InParanoid" id="A0A0C3E0A7"/>